<sequence>MGKKRVAVIKDDKTGSPGETTRRVVKSGKEHGRIADIGTEALEEETTKETQKEGKKTTKKAKKRSKNYLEAEKKVEVNKLYSPSEAIKLLKSISLSKFKGNIDAHLNVKEVGLKGEIQFPHPTGQKQKIRLVDEELLKELEKGKIDFTLLVTNSKMMPKLVKFAKLLGPRGLMPNPKNGTITENPEEFIKNAAGKTQFKTEQKFPLIHLTIGKIDSLEKDLEDNFQVLIKAVGRKNIQKAVLSPTMGPGIKVDLSSINN</sequence>
<dbReference type="InterPro" id="IPR016095">
    <property type="entry name" value="Ribosomal_uL1_3-a/b-sand"/>
</dbReference>
<dbReference type="Gene3D" id="6.10.20.140">
    <property type="entry name" value="50S ribosomal protein L1, Chain A, Domain 1"/>
    <property type="match status" value="1"/>
</dbReference>
<keyword evidence="2" id="KW-0678">Repressor</keyword>
<evidence type="ECO:0000256" key="3">
    <source>
        <dbReference type="ARBA" id="ARBA00022845"/>
    </source>
</evidence>
<dbReference type="EMBL" id="PFNO01000194">
    <property type="protein sequence ID" value="PIZ47032.1"/>
    <property type="molecule type" value="Genomic_DNA"/>
</dbReference>
<evidence type="ECO:0000256" key="2">
    <source>
        <dbReference type="ARBA" id="ARBA00022491"/>
    </source>
</evidence>
<proteinExistence type="inferred from homology"/>
<dbReference type="InterPro" id="IPR028364">
    <property type="entry name" value="Ribosomal_uL1/biogenesis"/>
</dbReference>
<dbReference type="Pfam" id="PF00687">
    <property type="entry name" value="Ribosomal_L1"/>
    <property type="match status" value="1"/>
</dbReference>
<evidence type="ECO:0000313" key="10">
    <source>
        <dbReference type="Proteomes" id="UP000229753"/>
    </source>
</evidence>
<dbReference type="Gene3D" id="3.30.190.20">
    <property type="match status" value="1"/>
</dbReference>
<comment type="caution">
    <text evidence="9">The sequence shown here is derived from an EMBL/GenBank/DDBJ whole genome shotgun (WGS) entry which is preliminary data.</text>
</comment>
<feature type="region of interest" description="Disordered" evidence="8">
    <location>
        <begin position="1"/>
        <end position="65"/>
    </location>
</feature>
<evidence type="ECO:0000256" key="1">
    <source>
        <dbReference type="ARBA" id="ARBA00010531"/>
    </source>
</evidence>
<dbReference type="GO" id="GO:1990904">
    <property type="term" value="C:ribonucleoprotein complex"/>
    <property type="evidence" value="ECO:0007669"/>
    <property type="project" value="UniProtKB-KW"/>
</dbReference>
<keyword evidence="3" id="KW-0810">Translation regulation</keyword>
<dbReference type="GO" id="GO:0005840">
    <property type="term" value="C:ribosome"/>
    <property type="evidence" value="ECO:0007669"/>
    <property type="project" value="UniProtKB-KW"/>
</dbReference>
<dbReference type="GO" id="GO:0006417">
    <property type="term" value="P:regulation of translation"/>
    <property type="evidence" value="ECO:0007669"/>
    <property type="project" value="UniProtKB-KW"/>
</dbReference>
<evidence type="ECO:0000256" key="7">
    <source>
        <dbReference type="ARBA" id="ARBA00035452"/>
    </source>
</evidence>
<keyword evidence="4" id="KW-0689">Ribosomal protein</keyword>
<organism evidence="9 10">
    <name type="scientific">Candidatus Woesebacteria bacterium CG_4_10_14_0_2_um_filter_39_14</name>
    <dbReference type="NCBI Taxonomy" id="1975054"/>
    <lineage>
        <taxon>Bacteria</taxon>
        <taxon>Candidatus Woeseibacteriota</taxon>
    </lineage>
</organism>
<dbReference type="AlphaFoldDB" id="A0A2M7TK03"/>
<dbReference type="SUPFAM" id="SSF56808">
    <property type="entry name" value="Ribosomal protein L1"/>
    <property type="match status" value="1"/>
</dbReference>
<evidence type="ECO:0000256" key="4">
    <source>
        <dbReference type="ARBA" id="ARBA00022980"/>
    </source>
</evidence>
<evidence type="ECO:0000256" key="6">
    <source>
        <dbReference type="ARBA" id="ARBA00035241"/>
    </source>
</evidence>
<dbReference type="Gene3D" id="3.40.50.790">
    <property type="match status" value="1"/>
</dbReference>
<dbReference type="InterPro" id="IPR023674">
    <property type="entry name" value="Ribosomal_uL1-like"/>
</dbReference>
<feature type="compositionally biased region" description="Basic and acidic residues" evidence="8">
    <location>
        <begin position="45"/>
        <end position="56"/>
    </location>
</feature>
<comment type="similarity">
    <text evidence="1">Belongs to the universal ribosomal protein uL1 family.</text>
</comment>
<dbReference type="PANTHER" id="PTHR36427">
    <property type="entry name" value="54S RIBOSOMAL PROTEIN L1, MITOCHONDRIAL"/>
    <property type="match status" value="1"/>
</dbReference>
<evidence type="ECO:0000313" key="9">
    <source>
        <dbReference type="EMBL" id="PIZ47032.1"/>
    </source>
</evidence>
<evidence type="ECO:0000256" key="8">
    <source>
        <dbReference type="SAM" id="MobiDB-lite"/>
    </source>
</evidence>
<accession>A0A2M7TK03</accession>
<name>A0A2M7TK03_9BACT</name>
<protein>
    <recommendedName>
        <fullName evidence="6">Large ribosomal subunit protein uL1</fullName>
    </recommendedName>
    <alternativeName>
        <fullName evidence="7">50S ribosomal protein L1</fullName>
    </alternativeName>
</protein>
<reference evidence="10" key="1">
    <citation type="submission" date="2017-09" db="EMBL/GenBank/DDBJ databases">
        <title>Depth-based differentiation of microbial function through sediment-hosted aquifers and enrichment of novel symbionts in the deep terrestrial subsurface.</title>
        <authorList>
            <person name="Probst A.J."/>
            <person name="Ladd B."/>
            <person name="Jarett J.K."/>
            <person name="Geller-Mcgrath D.E."/>
            <person name="Sieber C.M.K."/>
            <person name="Emerson J.B."/>
            <person name="Anantharaman K."/>
            <person name="Thomas B.C."/>
            <person name="Malmstrom R."/>
            <person name="Stieglmeier M."/>
            <person name="Klingl A."/>
            <person name="Woyke T."/>
            <person name="Ryan C.M."/>
            <person name="Banfield J.F."/>
        </authorList>
    </citation>
    <scope>NUCLEOTIDE SEQUENCE [LARGE SCALE GENOMIC DNA]</scope>
</reference>
<dbReference type="CDD" id="cd00403">
    <property type="entry name" value="Ribosomal_L1"/>
    <property type="match status" value="1"/>
</dbReference>
<evidence type="ECO:0000256" key="5">
    <source>
        <dbReference type="ARBA" id="ARBA00023274"/>
    </source>
</evidence>
<gene>
    <name evidence="9" type="ORF">COY29_05750</name>
</gene>
<dbReference type="PANTHER" id="PTHR36427:SF3">
    <property type="entry name" value="LARGE RIBOSOMAL SUBUNIT PROTEIN UL1M"/>
    <property type="match status" value="1"/>
</dbReference>
<dbReference type="Proteomes" id="UP000229753">
    <property type="component" value="Unassembled WGS sequence"/>
</dbReference>
<keyword evidence="5" id="KW-0687">Ribonucleoprotein</keyword>